<evidence type="ECO:0000256" key="3">
    <source>
        <dbReference type="ARBA" id="ARBA00022723"/>
    </source>
</evidence>
<dbReference type="PANTHER" id="PTHR12992">
    <property type="entry name" value="NUDIX HYDROLASE"/>
    <property type="match status" value="1"/>
</dbReference>
<dbReference type="GO" id="GO:0010945">
    <property type="term" value="F:coenzyme A diphosphatase activity"/>
    <property type="evidence" value="ECO:0007669"/>
    <property type="project" value="InterPro"/>
</dbReference>
<protein>
    <recommendedName>
        <fullName evidence="7">Nudix hydrolase domain-containing protein</fullName>
    </recommendedName>
</protein>
<feature type="domain" description="Nudix hydrolase" evidence="7">
    <location>
        <begin position="28"/>
        <end position="161"/>
    </location>
</feature>
<comment type="cofactor">
    <cofactor evidence="1">
        <name>Mn(2+)</name>
        <dbReference type="ChEBI" id="CHEBI:29035"/>
    </cofactor>
</comment>
<name>A0A484HHU4_9BACT</name>
<dbReference type="InterPro" id="IPR045121">
    <property type="entry name" value="CoAse"/>
</dbReference>
<dbReference type="Pfam" id="PF00293">
    <property type="entry name" value="NUDIX"/>
    <property type="match status" value="1"/>
</dbReference>
<evidence type="ECO:0000256" key="1">
    <source>
        <dbReference type="ARBA" id="ARBA00001936"/>
    </source>
</evidence>
<dbReference type="AlphaFoldDB" id="A0A484HHU4"/>
<dbReference type="InterPro" id="IPR000086">
    <property type="entry name" value="NUDIX_hydrolase_dom"/>
</dbReference>
<evidence type="ECO:0000256" key="5">
    <source>
        <dbReference type="ARBA" id="ARBA00022842"/>
    </source>
</evidence>
<dbReference type="EMBL" id="CAACVI010000015">
    <property type="protein sequence ID" value="VEN74023.1"/>
    <property type="molecule type" value="Genomic_DNA"/>
</dbReference>
<organism evidence="8">
    <name type="scientific">uncultured Desulfobacteraceae bacterium</name>
    <dbReference type="NCBI Taxonomy" id="218296"/>
    <lineage>
        <taxon>Bacteria</taxon>
        <taxon>Pseudomonadati</taxon>
        <taxon>Thermodesulfobacteriota</taxon>
        <taxon>Desulfobacteria</taxon>
        <taxon>Desulfobacterales</taxon>
        <taxon>Desulfobacteraceae</taxon>
        <taxon>environmental samples</taxon>
    </lineage>
</organism>
<keyword evidence="3" id="KW-0479">Metal-binding</keyword>
<dbReference type="Gene3D" id="3.90.79.10">
    <property type="entry name" value="Nucleoside Triphosphate Pyrophosphohydrolase"/>
    <property type="match status" value="1"/>
</dbReference>
<reference evidence="8" key="1">
    <citation type="submission" date="2019-01" db="EMBL/GenBank/DDBJ databases">
        <authorList>
            <consortium name="Genoscope - CEA"/>
            <person name="William W."/>
        </authorList>
    </citation>
    <scope>NUCLEOTIDE SEQUENCE</scope>
    <source>
        <strain evidence="8">CR-1</strain>
    </source>
</reference>
<evidence type="ECO:0000256" key="2">
    <source>
        <dbReference type="ARBA" id="ARBA00001946"/>
    </source>
</evidence>
<dbReference type="PANTHER" id="PTHR12992:SF11">
    <property type="entry name" value="MITOCHONDRIAL COENZYME A DIPHOSPHATASE NUDT8"/>
    <property type="match status" value="1"/>
</dbReference>
<keyword evidence="6" id="KW-0464">Manganese</keyword>
<proteinExistence type="predicted"/>
<dbReference type="GO" id="GO:0046872">
    <property type="term" value="F:metal ion binding"/>
    <property type="evidence" value="ECO:0007669"/>
    <property type="project" value="UniProtKB-KW"/>
</dbReference>
<dbReference type="SUPFAM" id="SSF55811">
    <property type="entry name" value="Nudix"/>
    <property type="match status" value="1"/>
</dbReference>
<evidence type="ECO:0000259" key="7">
    <source>
        <dbReference type="PROSITE" id="PS51462"/>
    </source>
</evidence>
<dbReference type="InterPro" id="IPR015797">
    <property type="entry name" value="NUDIX_hydrolase-like_dom_sf"/>
</dbReference>
<dbReference type="PROSITE" id="PS51462">
    <property type="entry name" value="NUDIX"/>
    <property type="match status" value="1"/>
</dbReference>
<keyword evidence="5" id="KW-0460">Magnesium</keyword>
<accession>A0A484HHU4</accession>
<comment type="cofactor">
    <cofactor evidence="2">
        <name>Mg(2+)</name>
        <dbReference type="ChEBI" id="CHEBI:18420"/>
    </cofactor>
</comment>
<gene>
    <name evidence="8" type="ORF">EPICR_220010</name>
</gene>
<evidence type="ECO:0000313" key="8">
    <source>
        <dbReference type="EMBL" id="VEN74023.1"/>
    </source>
</evidence>
<evidence type="ECO:0000256" key="4">
    <source>
        <dbReference type="ARBA" id="ARBA00022801"/>
    </source>
</evidence>
<sequence>MTPDIHSHSLRQALSRAEISPAPENPSFKKACVFLLLFGEDAPRALFIQKADTAGYPWRNQVALPGGHVEKKDTSPLHTAYRELYEETGILQDHVEFLFSLGHFQTIRSVDIEALVGWWNEKDEVRFDSREISRVLKIPLATLLEAHAEKGFSGNDPGVEDLVYPLGPVKDAVIWGATARIVHFFIEAIRPFC</sequence>
<dbReference type="CDD" id="cd03426">
    <property type="entry name" value="NUDIX_CoAse_Nudt7"/>
    <property type="match status" value="1"/>
</dbReference>
<keyword evidence="4" id="KW-0378">Hydrolase</keyword>
<evidence type="ECO:0000256" key="6">
    <source>
        <dbReference type="ARBA" id="ARBA00023211"/>
    </source>
</evidence>